<name>A0ABR7YM04_9SPHI</name>
<reference evidence="1 2" key="1">
    <citation type="submission" date="2020-08" db="EMBL/GenBank/DDBJ databases">
        <title>Sphingobacterium sp. DN00404 isolated from aquaculture water.</title>
        <authorList>
            <person name="Zhang M."/>
        </authorList>
    </citation>
    <scope>NUCLEOTIDE SEQUENCE [LARGE SCALE GENOMIC DNA]</scope>
    <source>
        <strain evidence="1 2">DN00404</strain>
    </source>
</reference>
<comment type="caution">
    <text evidence="1">The sequence shown here is derived from an EMBL/GenBank/DDBJ whole genome shotgun (WGS) entry which is preliminary data.</text>
</comment>
<dbReference type="RefSeq" id="WP_190993385.1">
    <property type="nucleotide sequence ID" value="NZ_JACOIK010000004.1"/>
</dbReference>
<sequence>MNNFYKGGRGLAFSQREGGACSRKEKPPRLSKILNHPVGESVLALPSATVREVFDVSSEYPRDLFDTGSGAVREVFDWSCYL</sequence>
<organism evidence="1 2">
    <name type="scientific">Sphingobacterium micropteri</name>
    <dbReference type="NCBI Taxonomy" id="2763501"/>
    <lineage>
        <taxon>Bacteria</taxon>
        <taxon>Pseudomonadati</taxon>
        <taxon>Bacteroidota</taxon>
        <taxon>Sphingobacteriia</taxon>
        <taxon>Sphingobacteriales</taxon>
        <taxon>Sphingobacteriaceae</taxon>
        <taxon>Sphingobacterium</taxon>
    </lineage>
</organism>
<evidence type="ECO:0000313" key="1">
    <source>
        <dbReference type="EMBL" id="MBD1432354.1"/>
    </source>
</evidence>
<dbReference type="Proteomes" id="UP000602759">
    <property type="component" value="Unassembled WGS sequence"/>
</dbReference>
<proteinExistence type="predicted"/>
<protein>
    <submittedName>
        <fullName evidence="1">Uncharacterized protein</fullName>
    </submittedName>
</protein>
<gene>
    <name evidence="1" type="ORF">H8B06_05920</name>
</gene>
<evidence type="ECO:0000313" key="2">
    <source>
        <dbReference type="Proteomes" id="UP000602759"/>
    </source>
</evidence>
<dbReference type="EMBL" id="JACOIK010000004">
    <property type="protein sequence ID" value="MBD1432354.1"/>
    <property type="molecule type" value="Genomic_DNA"/>
</dbReference>
<accession>A0ABR7YM04</accession>
<keyword evidence="2" id="KW-1185">Reference proteome</keyword>